<gene>
    <name evidence="2" type="primary">LOC114244174</name>
</gene>
<dbReference type="RefSeq" id="XP_028031703.1">
    <property type="nucleotide sequence ID" value="XM_028175902.1"/>
</dbReference>
<accession>A0A6J2JQZ0</accession>
<name>A0A6J2JQZ0_BOMMA</name>
<protein>
    <submittedName>
        <fullName evidence="2">Uncharacterized protein LOC114244174</fullName>
    </submittedName>
</protein>
<dbReference type="OrthoDB" id="7469265at2759"/>
<proteinExistence type="predicted"/>
<evidence type="ECO:0000313" key="2">
    <source>
        <dbReference type="RefSeq" id="XP_028031703.1"/>
    </source>
</evidence>
<dbReference type="Proteomes" id="UP000504629">
    <property type="component" value="Unplaced"/>
</dbReference>
<evidence type="ECO:0000313" key="1">
    <source>
        <dbReference type="Proteomes" id="UP000504629"/>
    </source>
</evidence>
<sequence>MDRYNCWHLRIRGNKDYDVNLKKYIENIENLYKTQIRALPQWNQLKHRIDCRTSTCKNKVFEAKKRKAYIINKIYVQWTRPTPFELTDCLFRTSDKWQAHVYKKPKYPSIENIEKESSIVETEQNTSELSDVAHPNTETVASLDIIEPKFRNVNTDEPVSELTSPVHRPIYIDTNQHNLISPLTSKDRFVSFESKFNREKKLPDKPEWPQLKLTTLIKCSPRKICIRCRTLEEHTASFSLINCGSETTMIRFHSITNRCWFKKIIIEPQIPMRLYPGIAVKYKFMFKLLQTDQDFDTNLNFRVNNNDYVKPQIEALNIRILSAFKLKSRISVTEIVEIQPVYLWQIKFGYPKSFLHVRIEDCNKYILRITKRTVNFVTDFNGLSTSLEGLPPNTESLNNIEDLQEFSKNECLEDPLEDTNQDIVDDILNLIIDQALDIFVFDRTFMTLDPKSNQTIPIYFTKAEHIGKHQCYYDLHFYDQQEEVIFVTKTIKIFGEVLQHPIHIYPKLLDMTQSHQMHGFYEDKIVIANTHNVYPVLVKIKLTDIMKNMIQIRPMSTLIPTSSNVTLRVRLCSKDLCTSEGYDDFVHFTIKIIITGDKSIYDKVPPIFYEIIAPCASYFEKINSRKYLNEEQFKSIVEG</sequence>
<dbReference type="GeneID" id="114244174"/>
<dbReference type="AlphaFoldDB" id="A0A6J2JQZ0"/>
<reference evidence="2" key="1">
    <citation type="submission" date="2025-08" db="UniProtKB">
        <authorList>
            <consortium name="RefSeq"/>
        </authorList>
    </citation>
    <scope>IDENTIFICATION</scope>
    <source>
        <tissue evidence="2">Silk gland</tissue>
    </source>
</reference>
<organism evidence="1 2">
    <name type="scientific">Bombyx mandarina</name>
    <name type="common">Wild silk moth</name>
    <name type="synonym">Wild silkworm</name>
    <dbReference type="NCBI Taxonomy" id="7092"/>
    <lineage>
        <taxon>Eukaryota</taxon>
        <taxon>Metazoa</taxon>
        <taxon>Ecdysozoa</taxon>
        <taxon>Arthropoda</taxon>
        <taxon>Hexapoda</taxon>
        <taxon>Insecta</taxon>
        <taxon>Pterygota</taxon>
        <taxon>Neoptera</taxon>
        <taxon>Endopterygota</taxon>
        <taxon>Lepidoptera</taxon>
        <taxon>Glossata</taxon>
        <taxon>Ditrysia</taxon>
        <taxon>Bombycoidea</taxon>
        <taxon>Bombycidae</taxon>
        <taxon>Bombycinae</taxon>
        <taxon>Bombyx</taxon>
    </lineage>
</organism>
<dbReference type="KEGG" id="bman:114244174"/>
<keyword evidence="1" id="KW-1185">Reference proteome</keyword>